<proteinExistence type="predicted"/>
<feature type="domain" description="DUF1648" evidence="3">
    <location>
        <begin position="61"/>
        <end position="105"/>
    </location>
</feature>
<keyword evidence="2" id="KW-0472">Membrane</keyword>
<evidence type="ECO:0000256" key="1">
    <source>
        <dbReference type="SAM" id="MobiDB-lite"/>
    </source>
</evidence>
<feature type="region of interest" description="Disordered" evidence="1">
    <location>
        <begin position="1"/>
        <end position="43"/>
    </location>
</feature>
<dbReference type="InterPro" id="IPR012867">
    <property type="entry name" value="DUF1648"/>
</dbReference>
<accession>A0A4Y3R7D1</accession>
<organism evidence="4 5">
    <name type="scientific">Streptomyces cacaoi</name>
    <dbReference type="NCBI Taxonomy" id="1898"/>
    <lineage>
        <taxon>Bacteria</taxon>
        <taxon>Bacillati</taxon>
        <taxon>Actinomycetota</taxon>
        <taxon>Actinomycetes</taxon>
        <taxon>Kitasatosporales</taxon>
        <taxon>Streptomycetaceae</taxon>
        <taxon>Streptomyces</taxon>
    </lineage>
</organism>
<reference evidence="4 5" key="1">
    <citation type="submission" date="2019-06" db="EMBL/GenBank/DDBJ databases">
        <title>Whole genome shotgun sequence of Streptomyces cacaoi subsp. cacaoi NBRC 12748.</title>
        <authorList>
            <person name="Hosoyama A."/>
            <person name="Uohara A."/>
            <person name="Ohji S."/>
            <person name="Ichikawa N."/>
        </authorList>
    </citation>
    <scope>NUCLEOTIDE SEQUENCE [LARGE SCALE GENOMIC DNA]</scope>
    <source>
        <strain evidence="4 5">NBRC 12748</strain>
    </source>
</reference>
<evidence type="ECO:0000256" key="2">
    <source>
        <dbReference type="SAM" id="Phobius"/>
    </source>
</evidence>
<dbReference type="Proteomes" id="UP000319210">
    <property type="component" value="Unassembled WGS sequence"/>
</dbReference>
<gene>
    <name evidence="4" type="ORF">SCA03_43310</name>
</gene>
<feature type="transmembrane region" description="Helical" evidence="2">
    <location>
        <begin position="187"/>
        <end position="208"/>
    </location>
</feature>
<keyword evidence="5" id="KW-1185">Reference proteome</keyword>
<protein>
    <recommendedName>
        <fullName evidence="3">DUF1648 domain-containing protein</fullName>
    </recommendedName>
</protein>
<keyword evidence="2" id="KW-0812">Transmembrane</keyword>
<keyword evidence="2" id="KW-1133">Transmembrane helix</keyword>
<dbReference type="AlphaFoldDB" id="A0A4Y3R7D1"/>
<feature type="transmembrane region" description="Helical" evidence="2">
    <location>
        <begin position="100"/>
        <end position="122"/>
    </location>
</feature>
<dbReference type="Pfam" id="PF07853">
    <property type="entry name" value="DUF1648"/>
    <property type="match status" value="1"/>
</dbReference>
<feature type="transmembrane region" description="Helical" evidence="2">
    <location>
        <begin position="52"/>
        <end position="73"/>
    </location>
</feature>
<dbReference type="OrthoDB" id="4221725at2"/>
<evidence type="ECO:0000313" key="4">
    <source>
        <dbReference type="EMBL" id="GEB51780.1"/>
    </source>
</evidence>
<feature type="compositionally biased region" description="Gly residues" evidence="1">
    <location>
        <begin position="27"/>
        <end position="37"/>
    </location>
</feature>
<dbReference type="EMBL" id="BJMM01000023">
    <property type="protein sequence ID" value="GEB51780.1"/>
    <property type="molecule type" value="Genomic_DNA"/>
</dbReference>
<evidence type="ECO:0000259" key="3">
    <source>
        <dbReference type="Pfam" id="PF07853"/>
    </source>
</evidence>
<name>A0A4Y3R7D1_STRCI</name>
<comment type="caution">
    <text evidence="4">The sequence shown here is derived from an EMBL/GenBank/DDBJ whole genome shotgun (WGS) entry which is preliminary data.</text>
</comment>
<evidence type="ECO:0000313" key="5">
    <source>
        <dbReference type="Proteomes" id="UP000319210"/>
    </source>
</evidence>
<feature type="transmembrane region" description="Helical" evidence="2">
    <location>
        <begin position="151"/>
        <end position="175"/>
    </location>
</feature>
<sequence length="218" mass="22683">MGTGERHRPGSGGPDGPERADAPDGPGRQGGRGGQGGKSAPTADAGRPGFPWLWLAPGVLVLLGLVVWGAVVYPDLPDEVPQHLGTDGVDSYAAKSVGSVFLPVFVYAGVLALMTGVTVFSLRMRPESELEPGARTSPFVNRPRTRAGVRLLARAQLFLACCIGLTMGLTCLVMWSTEKVDKSPGGGFELLTLAPTAVGVLALLGAVVRDRIADRSAR</sequence>